<dbReference type="Proteomes" id="UP000595460">
    <property type="component" value="Chromosome"/>
</dbReference>
<organism evidence="1 2">
    <name type="scientific">Devosia oryziradicis</name>
    <dbReference type="NCBI Taxonomy" id="2801335"/>
    <lineage>
        <taxon>Bacteria</taxon>
        <taxon>Pseudomonadati</taxon>
        <taxon>Pseudomonadota</taxon>
        <taxon>Alphaproteobacteria</taxon>
        <taxon>Hyphomicrobiales</taxon>
        <taxon>Devosiaceae</taxon>
        <taxon>Devosia</taxon>
    </lineage>
</organism>
<reference evidence="1 2" key="1">
    <citation type="submission" date="2021-01" db="EMBL/GenBank/DDBJ databases">
        <title>Genome seq and assembly of Devosia sp. G19.</title>
        <authorList>
            <person name="Chhetri G."/>
        </authorList>
    </citation>
    <scope>NUCLEOTIDE SEQUENCE [LARGE SCALE GENOMIC DNA]</scope>
    <source>
        <strain evidence="1 2">G19</strain>
    </source>
</reference>
<dbReference type="RefSeq" id="WP_201657453.1">
    <property type="nucleotide sequence ID" value="NZ_CP068047.1"/>
</dbReference>
<name>A0ABX7BYZ7_9HYPH</name>
<evidence type="ECO:0000313" key="2">
    <source>
        <dbReference type="Proteomes" id="UP000595460"/>
    </source>
</evidence>
<gene>
    <name evidence="1" type="ORF">JI749_00915</name>
</gene>
<keyword evidence="2" id="KW-1185">Reference proteome</keyword>
<evidence type="ECO:0000313" key="1">
    <source>
        <dbReference type="EMBL" id="QQR36234.1"/>
    </source>
</evidence>
<sequence length="78" mass="8457">MDWLTIACLLISVIALGAYLATGEKGPAPRRVERKVQGNHAWAPIAAPAPRPTPQQQVDPEVIDRFVAALKSQSRQAN</sequence>
<proteinExistence type="predicted"/>
<dbReference type="EMBL" id="CP068047">
    <property type="protein sequence ID" value="QQR36234.1"/>
    <property type="molecule type" value="Genomic_DNA"/>
</dbReference>
<protein>
    <submittedName>
        <fullName evidence="1">Uncharacterized protein</fullName>
    </submittedName>
</protein>
<accession>A0ABX7BYZ7</accession>